<feature type="binding site" evidence="3">
    <location>
        <begin position="213"/>
        <end position="214"/>
    </location>
    <ligand>
        <name>substrate</name>
    </ligand>
</feature>
<dbReference type="EC" id="5.1.1.7" evidence="3 4"/>
<organism evidence="5 6">
    <name type="scientific">Eubacterium multiforme</name>
    <dbReference type="NCBI Taxonomy" id="83339"/>
    <lineage>
        <taxon>Bacteria</taxon>
        <taxon>Bacillati</taxon>
        <taxon>Bacillota</taxon>
        <taxon>Clostridia</taxon>
        <taxon>Eubacteriales</taxon>
        <taxon>Eubacteriaceae</taxon>
        <taxon>Eubacterium</taxon>
    </lineage>
</organism>
<feature type="binding site" evidence="3">
    <location>
        <position position="63"/>
    </location>
    <ligand>
        <name>substrate</name>
    </ligand>
</feature>
<feature type="binding site" evidence="3">
    <location>
        <begin position="223"/>
        <end position="224"/>
    </location>
    <ligand>
        <name>substrate</name>
    </ligand>
</feature>
<comment type="subunit">
    <text evidence="3">Homodimer.</text>
</comment>
<comment type="subcellular location">
    <subcellularLocation>
        <location evidence="3">Cytoplasm</location>
    </subcellularLocation>
</comment>
<keyword evidence="2 3" id="KW-0413">Isomerase</keyword>
<dbReference type="SUPFAM" id="SSF54506">
    <property type="entry name" value="Diaminopimelate epimerase-like"/>
    <property type="match status" value="2"/>
</dbReference>
<evidence type="ECO:0000313" key="5">
    <source>
        <dbReference type="EMBL" id="MDQ0149664.1"/>
    </source>
</evidence>
<protein>
    <recommendedName>
        <fullName evidence="3 4">Diaminopimelate epimerase</fullName>
        <shortName evidence="3">DAP epimerase</shortName>
        <ecNumber evidence="3 4">5.1.1.7</ecNumber>
    </recommendedName>
    <alternativeName>
        <fullName evidence="3">PLP-independent amino acid racemase</fullName>
    </alternativeName>
</protein>
<dbReference type="PANTHER" id="PTHR31689:SF0">
    <property type="entry name" value="DIAMINOPIMELATE EPIMERASE"/>
    <property type="match status" value="1"/>
</dbReference>
<comment type="catalytic activity">
    <reaction evidence="3">
        <text>(2S,6S)-2,6-diaminopimelate = meso-2,6-diaminopimelate</text>
        <dbReference type="Rhea" id="RHEA:15393"/>
        <dbReference type="ChEBI" id="CHEBI:57609"/>
        <dbReference type="ChEBI" id="CHEBI:57791"/>
        <dbReference type="EC" id="5.1.1.7"/>
    </reaction>
</comment>
<comment type="caution">
    <text evidence="5">The sequence shown here is derived from an EMBL/GenBank/DDBJ whole genome shotgun (WGS) entry which is preliminary data.</text>
</comment>
<comment type="function">
    <text evidence="3">Catalyzes the stereoinversion of LL-2,6-diaminopimelate (L,L-DAP) to meso-diaminopimelate (meso-DAP), a precursor of L-lysine and an essential component of the bacterial peptidoglycan.</text>
</comment>
<dbReference type="Gene3D" id="3.10.310.10">
    <property type="entry name" value="Diaminopimelate Epimerase, Chain A, domain 1"/>
    <property type="match status" value="2"/>
</dbReference>
<dbReference type="Proteomes" id="UP001228504">
    <property type="component" value="Unassembled WGS sequence"/>
</dbReference>
<evidence type="ECO:0000256" key="2">
    <source>
        <dbReference type="ARBA" id="ARBA00023235"/>
    </source>
</evidence>
<dbReference type="RefSeq" id="WP_307485393.1">
    <property type="nucleotide sequence ID" value="NZ_JAUSUF010000004.1"/>
</dbReference>
<dbReference type="PANTHER" id="PTHR31689">
    <property type="entry name" value="DIAMINOPIMELATE EPIMERASE, CHLOROPLASTIC"/>
    <property type="match status" value="1"/>
</dbReference>
<keyword evidence="3" id="KW-0457">Lysine biosynthesis</keyword>
<keyword evidence="3" id="KW-0963">Cytoplasm</keyword>
<accession>A0ABT9UTP2</accession>
<evidence type="ECO:0000313" key="6">
    <source>
        <dbReference type="Proteomes" id="UP001228504"/>
    </source>
</evidence>
<evidence type="ECO:0000256" key="1">
    <source>
        <dbReference type="ARBA" id="ARBA00010219"/>
    </source>
</evidence>
<feature type="binding site" evidence="3">
    <location>
        <position position="195"/>
    </location>
    <ligand>
        <name>substrate</name>
    </ligand>
</feature>
<dbReference type="Pfam" id="PF01678">
    <property type="entry name" value="DAP_epimerase"/>
    <property type="match status" value="2"/>
</dbReference>
<evidence type="ECO:0000256" key="3">
    <source>
        <dbReference type="HAMAP-Rule" id="MF_00197"/>
    </source>
</evidence>
<dbReference type="GO" id="GO:0008837">
    <property type="term" value="F:diaminopimelate epimerase activity"/>
    <property type="evidence" value="ECO:0007669"/>
    <property type="project" value="UniProtKB-EC"/>
</dbReference>
<gene>
    <name evidence="3" type="primary">dapF</name>
    <name evidence="5" type="ORF">J2S18_001595</name>
</gene>
<comment type="similarity">
    <text evidence="1 3">Belongs to the diaminopimelate epimerase family.</text>
</comment>
<sequence>MNDFVKMQGLGNDYLVFDEEKINFKVNEKFIKKVCNTNWGIGSDGVLLKIKSKNLKFGLKIFNPDGSIAEKSGNGLRIFCKYLYDYKYVKDNKFLVETDGGIVKAEVIKSENEKARIISIDMGKAEFDSKLIPTDFEEKISLGEKIIVKDREFLVNCVSIGNPHCVIIENELSIDKVKKYGKLIENHSKFPNRINVQFVKIISRKEVEILIWERGAGFTLASGTSSCAVVSVLKKLGLVENEVKVNMIGGNLNIKLDENYNIKLIGEVRKICDGIIDNEFLESI</sequence>
<dbReference type="NCBIfam" id="TIGR00652">
    <property type="entry name" value="DapF"/>
    <property type="match status" value="1"/>
</dbReference>
<reference evidence="5 6" key="1">
    <citation type="submission" date="2023-07" db="EMBL/GenBank/DDBJ databases">
        <title>Genomic Encyclopedia of Type Strains, Phase IV (KMG-IV): sequencing the most valuable type-strain genomes for metagenomic binning, comparative biology and taxonomic classification.</title>
        <authorList>
            <person name="Goeker M."/>
        </authorList>
    </citation>
    <scope>NUCLEOTIDE SEQUENCE [LARGE SCALE GENOMIC DNA]</scope>
    <source>
        <strain evidence="5 6">DSM 20694</strain>
    </source>
</reference>
<proteinExistence type="inferred from homology"/>
<feature type="binding site" evidence="3">
    <location>
        <begin position="73"/>
        <end position="74"/>
    </location>
    <ligand>
        <name>substrate</name>
    </ligand>
</feature>
<dbReference type="HAMAP" id="MF_00197">
    <property type="entry name" value="DAP_epimerase"/>
    <property type="match status" value="1"/>
</dbReference>
<feature type="binding site" evidence="3">
    <location>
        <position position="162"/>
    </location>
    <ligand>
        <name>substrate</name>
    </ligand>
</feature>
<keyword evidence="6" id="KW-1185">Reference proteome</keyword>
<dbReference type="InterPro" id="IPR001653">
    <property type="entry name" value="DAP_epimerase_DapF"/>
</dbReference>
<feature type="binding site" evidence="3">
    <location>
        <position position="12"/>
    </location>
    <ligand>
        <name>substrate</name>
    </ligand>
</feature>
<feature type="site" description="Could be important to modulate the pK values of the two catalytic cysteine residues" evidence="3">
    <location>
        <position position="164"/>
    </location>
</feature>
<dbReference type="EMBL" id="JAUSUF010000004">
    <property type="protein sequence ID" value="MDQ0149664.1"/>
    <property type="molecule type" value="Genomic_DNA"/>
</dbReference>
<evidence type="ECO:0000256" key="4">
    <source>
        <dbReference type="NCBIfam" id="TIGR00652"/>
    </source>
</evidence>
<name>A0ABT9UTP2_9FIRM</name>
<comment type="pathway">
    <text evidence="3">Amino-acid biosynthesis; L-lysine biosynthesis via DAP pathway; DL-2,6-diaminopimelate from LL-2,6-diaminopimelate: step 1/1.</text>
</comment>
<keyword evidence="3" id="KW-0028">Amino-acid biosynthesis</keyword>
<comment type="caution">
    <text evidence="3">Lacks conserved residue(s) required for the propagation of feature annotation.</text>
</comment>
<feature type="site" description="Could be important to modulate the pK values of the two catalytic cysteine residues" evidence="3">
    <location>
        <position position="213"/>
    </location>
</feature>